<dbReference type="InterPro" id="IPR033906">
    <property type="entry name" value="Lipase_N"/>
</dbReference>
<evidence type="ECO:0000256" key="5">
    <source>
        <dbReference type="SAM" id="SignalP"/>
    </source>
</evidence>
<comment type="subcellular location">
    <subcellularLocation>
        <location evidence="1">Secreted</location>
    </subcellularLocation>
</comment>
<comment type="similarity">
    <text evidence="2 4">Belongs to the AB hydrolase superfamily. Lipase family.</text>
</comment>
<dbReference type="InterPro" id="IPR013818">
    <property type="entry name" value="Lipase"/>
</dbReference>
<dbReference type="CDD" id="cd00707">
    <property type="entry name" value="Pancreat_lipase_like"/>
    <property type="match status" value="1"/>
</dbReference>
<dbReference type="InterPro" id="IPR000734">
    <property type="entry name" value="TAG_lipase"/>
</dbReference>
<keyword evidence="5" id="KW-0732">Signal</keyword>
<dbReference type="SUPFAM" id="SSF53474">
    <property type="entry name" value="alpha/beta-Hydrolases"/>
    <property type="match status" value="1"/>
</dbReference>
<dbReference type="FunFam" id="3.40.50.1820:FF:000076">
    <property type="entry name" value="phospholipase A1"/>
    <property type="match status" value="1"/>
</dbReference>
<evidence type="ECO:0000313" key="8">
    <source>
        <dbReference type="Proteomes" id="UP001353858"/>
    </source>
</evidence>
<proteinExistence type="inferred from homology"/>
<dbReference type="PANTHER" id="PTHR11610">
    <property type="entry name" value="LIPASE"/>
    <property type="match status" value="1"/>
</dbReference>
<keyword evidence="8" id="KW-1185">Reference proteome</keyword>
<organism evidence="7 8">
    <name type="scientific">Aquatica leii</name>
    <dbReference type="NCBI Taxonomy" id="1421715"/>
    <lineage>
        <taxon>Eukaryota</taxon>
        <taxon>Metazoa</taxon>
        <taxon>Ecdysozoa</taxon>
        <taxon>Arthropoda</taxon>
        <taxon>Hexapoda</taxon>
        <taxon>Insecta</taxon>
        <taxon>Pterygota</taxon>
        <taxon>Neoptera</taxon>
        <taxon>Endopterygota</taxon>
        <taxon>Coleoptera</taxon>
        <taxon>Polyphaga</taxon>
        <taxon>Elateriformia</taxon>
        <taxon>Elateroidea</taxon>
        <taxon>Lampyridae</taxon>
        <taxon>Luciolinae</taxon>
        <taxon>Aquatica</taxon>
    </lineage>
</organism>
<dbReference type="InterPro" id="IPR029058">
    <property type="entry name" value="AB_hydrolase_fold"/>
</dbReference>
<dbReference type="GO" id="GO:0016298">
    <property type="term" value="F:lipase activity"/>
    <property type="evidence" value="ECO:0007669"/>
    <property type="project" value="InterPro"/>
</dbReference>
<dbReference type="GO" id="GO:0016042">
    <property type="term" value="P:lipid catabolic process"/>
    <property type="evidence" value="ECO:0007669"/>
    <property type="project" value="TreeGrafter"/>
</dbReference>
<feature type="signal peptide" evidence="5">
    <location>
        <begin position="1"/>
        <end position="32"/>
    </location>
</feature>
<evidence type="ECO:0000259" key="6">
    <source>
        <dbReference type="Pfam" id="PF00151"/>
    </source>
</evidence>
<dbReference type="GO" id="GO:0017171">
    <property type="term" value="F:serine hydrolase activity"/>
    <property type="evidence" value="ECO:0007669"/>
    <property type="project" value="TreeGrafter"/>
</dbReference>
<evidence type="ECO:0000256" key="3">
    <source>
        <dbReference type="ARBA" id="ARBA00022525"/>
    </source>
</evidence>
<sequence length="358" mass="40264">MRARARILKKFHNLIVLLCCYVILLCIQVCVAQKNPKVKKAENMQDLFNTSSCIPKPYICPHPQIEFYLYTRRTQQKPEILNTLSNDSLYNSHFNRMNPTKLVIHGFGGGRNLSPSTDMRAAYFHNGAYNIIIVDYGSLAKEPCLQQMSWAPRFCAKCVAQFIRYLALHPRGIKADQIHIVGYSVGAHIAGVAANYLNPKIDGKLGRITGLDPSIVFYQRGNRSRDIDESDAHFVDILHTGAGILGQWGPNGHADFYINGGSSQPGCSSDTLFKTVACDHTKVTPYFIESIVTSKGFYAYPCPNLVSFLIGWCNPDDDEYVLMGEHVSQKARGIYYVRTNPDVPFAQGDPRKRRKDIY</sequence>
<dbReference type="PRINTS" id="PR00821">
    <property type="entry name" value="TAGLIPASE"/>
</dbReference>
<evidence type="ECO:0000256" key="2">
    <source>
        <dbReference type="ARBA" id="ARBA00010701"/>
    </source>
</evidence>
<reference evidence="8" key="1">
    <citation type="submission" date="2023-01" db="EMBL/GenBank/DDBJ databases">
        <title>Key to firefly adult light organ development and bioluminescence: homeobox transcription factors regulate luciferase expression and transportation to peroxisome.</title>
        <authorList>
            <person name="Fu X."/>
        </authorList>
    </citation>
    <scope>NUCLEOTIDE SEQUENCE [LARGE SCALE GENOMIC DNA]</scope>
</reference>
<evidence type="ECO:0000313" key="7">
    <source>
        <dbReference type="EMBL" id="KAK4886617.1"/>
    </source>
</evidence>
<dbReference type="PANTHER" id="PTHR11610:SF174">
    <property type="entry name" value="MIP30168P"/>
    <property type="match status" value="1"/>
</dbReference>
<feature type="domain" description="Lipase" evidence="6">
    <location>
        <begin position="63"/>
        <end position="329"/>
    </location>
</feature>
<evidence type="ECO:0000256" key="4">
    <source>
        <dbReference type="RuleBase" id="RU004262"/>
    </source>
</evidence>
<dbReference type="Pfam" id="PF00151">
    <property type="entry name" value="Lipase"/>
    <property type="match status" value="1"/>
</dbReference>
<dbReference type="AlphaFoldDB" id="A0AAN7PHH6"/>
<dbReference type="Gene3D" id="3.40.50.1820">
    <property type="entry name" value="alpha/beta hydrolase"/>
    <property type="match status" value="1"/>
</dbReference>
<protein>
    <recommendedName>
        <fullName evidence="6">Lipase domain-containing protein</fullName>
    </recommendedName>
</protein>
<keyword evidence="3" id="KW-0964">Secreted</keyword>
<comment type="caution">
    <text evidence="7">The sequence shown here is derived from an EMBL/GenBank/DDBJ whole genome shotgun (WGS) entry which is preliminary data.</text>
</comment>
<dbReference type="Proteomes" id="UP001353858">
    <property type="component" value="Unassembled WGS sequence"/>
</dbReference>
<feature type="chain" id="PRO_5043008401" description="Lipase domain-containing protein" evidence="5">
    <location>
        <begin position="33"/>
        <end position="358"/>
    </location>
</feature>
<evidence type="ECO:0000256" key="1">
    <source>
        <dbReference type="ARBA" id="ARBA00004613"/>
    </source>
</evidence>
<accession>A0AAN7PHH6</accession>
<name>A0AAN7PHH6_9COLE</name>
<dbReference type="EMBL" id="JARPUR010000001">
    <property type="protein sequence ID" value="KAK4886617.1"/>
    <property type="molecule type" value="Genomic_DNA"/>
</dbReference>
<gene>
    <name evidence="7" type="ORF">RN001_002888</name>
</gene>
<dbReference type="GO" id="GO:0005615">
    <property type="term" value="C:extracellular space"/>
    <property type="evidence" value="ECO:0007669"/>
    <property type="project" value="TreeGrafter"/>
</dbReference>